<reference evidence="6 7" key="1">
    <citation type="submission" date="2019-03" db="EMBL/GenBank/DDBJ databases">
        <title>Genomic Encyclopedia of Type Strains, Phase IV (KMG-IV): sequencing the most valuable type-strain genomes for metagenomic binning, comparative biology and taxonomic classification.</title>
        <authorList>
            <person name="Goeker M."/>
        </authorList>
    </citation>
    <scope>NUCLEOTIDE SEQUENCE [LARGE SCALE GENOMIC DNA]</scope>
    <source>
        <strain evidence="6 7">DSM 29481</strain>
    </source>
</reference>
<evidence type="ECO:0000313" key="7">
    <source>
        <dbReference type="Proteomes" id="UP000295773"/>
    </source>
</evidence>
<dbReference type="InterPro" id="IPR036634">
    <property type="entry name" value="PRD_sf"/>
</dbReference>
<organism evidence="6 7">
    <name type="scientific">Longicatena caecimuris</name>
    <dbReference type="NCBI Taxonomy" id="1796635"/>
    <lineage>
        <taxon>Bacteria</taxon>
        <taxon>Bacillati</taxon>
        <taxon>Bacillota</taxon>
        <taxon>Erysipelotrichia</taxon>
        <taxon>Erysipelotrichales</taxon>
        <taxon>Erysipelotrichaceae</taxon>
        <taxon>Longicatena</taxon>
    </lineage>
</organism>
<sequence length="641" mass="76046">MILLNERLKGIIRILKDTQDYITSKQLADQMDISVRTIKSTLKGLKMELTAYGAELEIKRGVGYRLHILNEEAFLPIKNRIQSESPRQFPHTQKERSIYIIRKLLSLDYPIKLDDLADELYVSRNTISLDIKEVKRLLHNYHLIIVQSNNNGIIVEGSEIQKRICINDFFFQDKMQDFFVQNNVMFSSEYNQNEIRYIREALLHVLNKHNIHFSDASIQNMVIHIVIELRRCKFYQYVRFDDAVMQQMKEHKAYKAAIELKQMLEEQMNIILPEHETIYLTMHILSKTVMGNEDIRKFDLSYMDALLQKVFKRIEQRFAISFKKDTEIYEFLKLHIPSMAERIRLQLTLRNPLLLENNRRYQFAVELTLEAVDVIEEELQIEIDHNEFGYLVLYFNLALNRYQSRIKKRLILVSGYGRPEMIMTLNTLNENFKGFIDDIVTCDVIELENFSFQHNDIVITTIPIMPSSKVPVVYIQGKVEFYYHEILSLLKSEYDINCSIRKYLLPSLYQEGLLCKNKQDVYKELEKLLAAMWGEAEATKLVNGIYHLGNEVGNDIICLHSRYDYHTPFIAFLSLKNHMLWEKQHVRYIFFMNMNAESDKEMVHHMYHLISNWADVKTRITYYAKNQDYQELIESLDNSRL</sequence>
<comment type="caution">
    <text evidence="6">The sequence shown here is derived from an EMBL/GenBank/DDBJ whole genome shotgun (WGS) entry which is preliminary data.</text>
</comment>
<dbReference type="PROSITE" id="PS51372">
    <property type="entry name" value="PRD_2"/>
    <property type="match status" value="2"/>
</dbReference>
<gene>
    <name evidence="6" type="ORF">EDD61_10668</name>
</gene>
<proteinExistence type="predicted"/>
<keyword evidence="1" id="KW-0677">Repeat</keyword>
<dbReference type="EMBL" id="SMBP01000006">
    <property type="protein sequence ID" value="TCU60559.1"/>
    <property type="molecule type" value="Genomic_DNA"/>
</dbReference>
<dbReference type="SUPFAM" id="SSF46785">
    <property type="entry name" value="Winged helix' DNA-binding domain"/>
    <property type="match status" value="1"/>
</dbReference>
<evidence type="ECO:0000256" key="2">
    <source>
        <dbReference type="ARBA" id="ARBA00023015"/>
    </source>
</evidence>
<dbReference type="SUPFAM" id="SSF63520">
    <property type="entry name" value="PTS-regulatory domain, PRD"/>
    <property type="match status" value="2"/>
</dbReference>
<dbReference type="InterPro" id="IPR050661">
    <property type="entry name" value="BglG_antiterminators"/>
</dbReference>
<dbReference type="SUPFAM" id="SSF55804">
    <property type="entry name" value="Phoshotransferase/anion transport protein"/>
    <property type="match status" value="1"/>
</dbReference>
<dbReference type="InterPro" id="IPR036390">
    <property type="entry name" value="WH_DNA-bd_sf"/>
</dbReference>
<evidence type="ECO:0000256" key="1">
    <source>
        <dbReference type="ARBA" id="ARBA00022737"/>
    </source>
</evidence>
<keyword evidence="7" id="KW-1185">Reference proteome</keyword>
<dbReference type="Proteomes" id="UP000295773">
    <property type="component" value="Unassembled WGS sequence"/>
</dbReference>
<dbReference type="PANTHER" id="PTHR30185:SF13">
    <property type="entry name" value="LICABCH OPERON REGULATOR-RELATED"/>
    <property type="match status" value="1"/>
</dbReference>
<dbReference type="InterPro" id="IPR036388">
    <property type="entry name" value="WH-like_DNA-bd_sf"/>
</dbReference>
<dbReference type="AlphaFoldDB" id="A0A4R3TGM4"/>
<feature type="domain" description="PRD" evidence="5">
    <location>
        <begin position="298"/>
        <end position="405"/>
    </location>
</feature>
<dbReference type="RefSeq" id="WP_132224348.1">
    <property type="nucleotide sequence ID" value="NZ_JANKBG010000005.1"/>
</dbReference>
<evidence type="ECO:0000256" key="4">
    <source>
        <dbReference type="ARBA" id="ARBA00023163"/>
    </source>
</evidence>
<feature type="domain" description="PRD" evidence="5">
    <location>
        <begin position="189"/>
        <end position="294"/>
    </location>
</feature>
<dbReference type="InterPro" id="IPR011608">
    <property type="entry name" value="PRD"/>
</dbReference>
<accession>A0A4R3TGM4</accession>
<dbReference type="InterPro" id="IPR007737">
    <property type="entry name" value="Mga_HTH"/>
</dbReference>
<dbReference type="Gene3D" id="1.10.1790.10">
    <property type="entry name" value="PRD domain"/>
    <property type="match status" value="2"/>
</dbReference>
<evidence type="ECO:0000259" key="5">
    <source>
        <dbReference type="PROSITE" id="PS51372"/>
    </source>
</evidence>
<keyword evidence="4" id="KW-0804">Transcription</keyword>
<name>A0A4R3TGM4_9FIRM</name>
<dbReference type="GO" id="GO:0006355">
    <property type="term" value="P:regulation of DNA-templated transcription"/>
    <property type="evidence" value="ECO:0007669"/>
    <property type="project" value="InterPro"/>
</dbReference>
<evidence type="ECO:0000313" key="6">
    <source>
        <dbReference type="EMBL" id="TCU60559.1"/>
    </source>
</evidence>
<dbReference type="Gene3D" id="1.10.10.10">
    <property type="entry name" value="Winged helix-like DNA-binding domain superfamily/Winged helix DNA-binding domain"/>
    <property type="match status" value="2"/>
</dbReference>
<evidence type="ECO:0000256" key="3">
    <source>
        <dbReference type="ARBA" id="ARBA00023159"/>
    </source>
</evidence>
<dbReference type="Pfam" id="PF05043">
    <property type="entry name" value="Mga"/>
    <property type="match status" value="1"/>
</dbReference>
<keyword evidence="3" id="KW-0010">Activator</keyword>
<dbReference type="Pfam" id="PF08279">
    <property type="entry name" value="HTH_11"/>
    <property type="match status" value="1"/>
</dbReference>
<dbReference type="Gene3D" id="3.40.930.10">
    <property type="entry name" value="Mannitol-specific EII, Chain A"/>
    <property type="match status" value="1"/>
</dbReference>
<dbReference type="InterPro" id="IPR013196">
    <property type="entry name" value="HTH_11"/>
</dbReference>
<keyword evidence="2" id="KW-0805">Transcription regulation</keyword>
<protein>
    <submittedName>
        <fullName evidence="6">Transcriptional antiterminator</fullName>
    </submittedName>
</protein>
<dbReference type="PANTHER" id="PTHR30185">
    <property type="entry name" value="CRYPTIC BETA-GLUCOSIDE BGL OPERON ANTITERMINATOR"/>
    <property type="match status" value="1"/>
</dbReference>
<dbReference type="Pfam" id="PF00874">
    <property type="entry name" value="PRD"/>
    <property type="match status" value="2"/>
</dbReference>
<dbReference type="InterPro" id="IPR016152">
    <property type="entry name" value="PTrfase/Anion_transptr"/>
</dbReference>